<dbReference type="KEGG" id="rml:FF011L_48930"/>
<evidence type="ECO:0000313" key="2">
    <source>
        <dbReference type="Proteomes" id="UP000320672"/>
    </source>
</evidence>
<evidence type="ECO:0000313" key="1">
    <source>
        <dbReference type="EMBL" id="QDS96088.1"/>
    </source>
</evidence>
<dbReference type="OrthoDB" id="73743at2"/>
<dbReference type="GO" id="GO:0016740">
    <property type="term" value="F:transferase activity"/>
    <property type="evidence" value="ECO:0007669"/>
    <property type="project" value="UniProtKB-KW"/>
</dbReference>
<keyword evidence="1" id="KW-0808">Transferase</keyword>
<accession>A0A517MMH7</accession>
<dbReference type="Proteomes" id="UP000320672">
    <property type="component" value="Chromosome"/>
</dbReference>
<proteinExistence type="predicted"/>
<protein>
    <submittedName>
        <fullName evidence="1">Glycosyl transferases group 1</fullName>
    </submittedName>
</protein>
<dbReference type="Pfam" id="PF13692">
    <property type="entry name" value="Glyco_trans_1_4"/>
    <property type="match status" value="1"/>
</dbReference>
<keyword evidence="2" id="KW-1185">Reference proteome</keyword>
<name>A0A517MMH7_9BACT</name>
<dbReference type="EMBL" id="CP036262">
    <property type="protein sequence ID" value="QDS96088.1"/>
    <property type="molecule type" value="Genomic_DNA"/>
</dbReference>
<sequence length="82" mass="9202">MLQQLRNYARAIRTMRLLPWRSSNTIFHLRISFKIFVLPSFAEGLPVVVIENLAVGTPVATTHTAGILESGLPIQNGWLRSD</sequence>
<reference evidence="1 2" key="1">
    <citation type="submission" date="2019-02" db="EMBL/GenBank/DDBJ databases">
        <title>Deep-cultivation of Planctomycetes and their phenomic and genomic characterization uncovers novel biology.</title>
        <authorList>
            <person name="Wiegand S."/>
            <person name="Jogler M."/>
            <person name="Boedeker C."/>
            <person name="Pinto D."/>
            <person name="Vollmers J."/>
            <person name="Rivas-Marin E."/>
            <person name="Kohn T."/>
            <person name="Peeters S.H."/>
            <person name="Heuer A."/>
            <person name="Rast P."/>
            <person name="Oberbeckmann S."/>
            <person name="Bunk B."/>
            <person name="Jeske O."/>
            <person name="Meyerdierks A."/>
            <person name="Storesund J.E."/>
            <person name="Kallscheuer N."/>
            <person name="Luecker S."/>
            <person name="Lage O.M."/>
            <person name="Pohl T."/>
            <person name="Merkel B.J."/>
            <person name="Hornburger P."/>
            <person name="Mueller R.-W."/>
            <person name="Bruemmer F."/>
            <person name="Labrenz M."/>
            <person name="Spormann A.M."/>
            <person name="Op den Camp H."/>
            <person name="Overmann J."/>
            <person name="Amann R."/>
            <person name="Jetten M.S.M."/>
            <person name="Mascher T."/>
            <person name="Medema M.H."/>
            <person name="Devos D.P."/>
            <person name="Kaster A.-K."/>
            <person name="Ovreas L."/>
            <person name="Rohde M."/>
            <person name="Galperin M.Y."/>
            <person name="Jogler C."/>
        </authorList>
    </citation>
    <scope>NUCLEOTIDE SEQUENCE [LARGE SCALE GENOMIC DNA]</scope>
    <source>
        <strain evidence="1 2">FF011L</strain>
    </source>
</reference>
<organism evidence="1 2">
    <name type="scientific">Roseimaritima multifibrata</name>
    <dbReference type="NCBI Taxonomy" id="1930274"/>
    <lineage>
        <taxon>Bacteria</taxon>
        <taxon>Pseudomonadati</taxon>
        <taxon>Planctomycetota</taxon>
        <taxon>Planctomycetia</taxon>
        <taxon>Pirellulales</taxon>
        <taxon>Pirellulaceae</taxon>
        <taxon>Roseimaritima</taxon>
    </lineage>
</organism>
<dbReference type="Gene3D" id="3.40.50.2000">
    <property type="entry name" value="Glycogen Phosphorylase B"/>
    <property type="match status" value="1"/>
</dbReference>
<dbReference type="SUPFAM" id="SSF53756">
    <property type="entry name" value="UDP-Glycosyltransferase/glycogen phosphorylase"/>
    <property type="match status" value="1"/>
</dbReference>
<dbReference type="AlphaFoldDB" id="A0A517MMH7"/>
<gene>
    <name evidence="1" type="ORF">FF011L_48930</name>
</gene>